<keyword evidence="1" id="KW-0813">Transport</keyword>
<sequence length="263" mass="29358">MIDSVSLILVMKGVACLLSLPDEILQLNRVARNLHGEPLFLDVNLSVRRGETVAIIGCTPAMSHALDQLLLGQCQPHFGRILFDGRELTQTNPRISLIDGHGRLSGWASTVKNILIKTGHRKREDAFSALSKINAEPLIQQSVNQLTVPQQLQIKIAHALVTAPKLLVWDHPFTGLTSEDRFERQIRLRFLGRQESLTQILMTDDLHEAIHVADRIVLFAHQTVLFEEPGLSLADRENPIKVTQLANRLTTILNGDTVTFQTP</sequence>
<dbReference type="RefSeq" id="WP_109250170.1">
    <property type="nucleotide sequence ID" value="NZ_QCXQ01000002.1"/>
</dbReference>
<dbReference type="OrthoDB" id="9802264at2"/>
<accession>A0A2V1MZN4</accession>
<dbReference type="AlphaFoldDB" id="A0A2V1MZN4"/>
<dbReference type="PANTHER" id="PTHR42788:SF13">
    <property type="entry name" value="ALIPHATIC SULFONATES IMPORT ATP-BINDING PROTEIN SSUB"/>
    <property type="match status" value="1"/>
</dbReference>
<dbReference type="Gene3D" id="3.40.50.300">
    <property type="entry name" value="P-loop containing nucleotide triphosphate hydrolases"/>
    <property type="match status" value="1"/>
</dbReference>
<dbReference type="GO" id="GO:0005524">
    <property type="term" value="F:ATP binding"/>
    <property type="evidence" value="ECO:0007669"/>
    <property type="project" value="InterPro"/>
</dbReference>
<dbReference type="InterPro" id="IPR027417">
    <property type="entry name" value="P-loop_NTPase"/>
</dbReference>
<protein>
    <recommendedName>
        <fullName evidence="2">ABC transporter domain-containing protein</fullName>
    </recommendedName>
</protein>
<dbReference type="Proteomes" id="UP000245080">
    <property type="component" value="Unassembled WGS sequence"/>
</dbReference>
<feature type="domain" description="ABC transporter" evidence="2">
    <location>
        <begin position="25"/>
        <end position="246"/>
    </location>
</feature>
<evidence type="ECO:0000313" key="4">
    <source>
        <dbReference type="Proteomes" id="UP000245080"/>
    </source>
</evidence>
<dbReference type="PROSITE" id="PS50893">
    <property type="entry name" value="ABC_TRANSPORTER_2"/>
    <property type="match status" value="1"/>
</dbReference>
<dbReference type="InterPro" id="IPR050166">
    <property type="entry name" value="ABC_transporter_ATP-bind"/>
</dbReference>
<dbReference type="SUPFAM" id="SSF52540">
    <property type="entry name" value="P-loop containing nucleoside triphosphate hydrolases"/>
    <property type="match status" value="1"/>
</dbReference>
<reference evidence="3 4" key="1">
    <citation type="journal article" date="2018" name="Int. J. Syst. Evol. Microbiol.">
        <title>Lactobacillus bambusae sp. nov., isolated from a traditional fermented Ma-bamboo shoots of Taiwan.</title>
        <authorList>
            <person name="Wang L.-T."/>
        </authorList>
    </citation>
    <scope>NUCLEOTIDE SEQUENCE [LARGE SCALE GENOMIC DNA]</scope>
    <source>
        <strain evidence="3 4">BS-W1</strain>
    </source>
</reference>
<dbReference type="EMBL" id="QCXQ01000002">
    <property type="protein sequence ID" value="PWG00223.1"/>
    <property type="molecule type" value="Genomic_DNA"/>
</dbReference>
<dbReference type="Pfam" id="PF00005">
    <property type="entry name" value="ABC_tran"/>
    <property type="match status" value="1"/>
</dbReference>
<dbReference type="PANTHER" id="PTHR42788">
    <property type="entry name" value="TAURINE IMPORT ATP-BINDING PROTEIN-RELATED"/>
    <property type="match status" value="1"/>
</dbReference>
<keyword evidence="4" id="KW-1185">Reference proteome</keyword>
<organism evidence="3 4">
    <name type="scientific">Levilactobacillus bambusae</name>
    <dbReference type="NCBI Taxonomy" id="2024736"/>
    <lineage>
        <taxon>Bacteria</taxon>
        <taxon>Bacillati</taxon>
        <taxon>Bacillota</taxon>
        <taxon>Bacilli</taxon>
        <taxon>Lactobacillales</taxon>
        <taxon>Lactobacillaceae</taxon>
        <taxon>Levilactobacillus</taxon>
    </lineage>
</organism>
<evidence type="ECO:0000256" key="1">
    <source>
        <dbReference type="ARBA" id="ARBA00022448"/>
    </source>
</evidence>
<evidence type="ECO:0000259" key="2">
    <source>
        <dbReference type="PROSITE" id="PS50893"/>
    </source>
</evidence>
<dbReference type="GO" id="GO:0016887">
    <property type="term" value="F:ATP hydrolysis activity"/>
    <property type="evidence" value="ECO:0007669"/>
    <property type="project" value="InterPro"/>
</dbReference>
<name>A0A2V1MZN4_9LACO</name>
<gene>
    <name evidence="3" type="ORF">DCM90_04625</name>
</gene>
<comment type="caution">
    <text evidence="3">The sequence shown here is derived from an EMBL/GenBank/DDBJ whole genome shotgun (WGS) entry which is preliminary data.</text>
</comment>
<evidence type="ECO:0000313" key="3">
    <source>
        <dbReference type="EMBL" id="PWG00223.1"/>
    </source>
</evidence>
<dbReference type="InterPro" id="IPR003439">
    <property type="entry name" value="ABC_transporter-like_ATP-bd"/>
</dbReference>
<proteinExistence type="predicted"/>